<reference evidence="1 2" key="1">
    <citation type="submission" date="2018-11" db="EMBL/GenBank/DDBJ databases">
        <title>Rhodococcus spongicola sp. nov. and Rhodococcus xishaensis sp. nov. from marine sponges.</title>
        <authorList>
            <person name="Li L."/>
            <person name="Lin H.W."/>
        </authorList>
    </citation>
    <scope>NUCLEOTIDE SEQUENCE [LARGE SCALE GENOMIC DNA]</scope>
    <source>
        <strain evidence="1 2">CCTCC AB2014297</strain>
    </source>
</reference>
<accession>A0A3S3AFM6</accession>
<gene>
    <name evidence="1" type="ORF">EGT67_23795</name>
</gene>
<dbReference type="AlphaFoldDB" id="A0A3S3AFM6"/>
<proteinExistence type="predicted"/>
<evidence type="ECO:0000313" key="1">
    <source>
        <dbReference type="EMBL" id="RVW07000.1"/>
    </source>
</evidence>
<keyword evidence="2" id="KW-1185">Reference proteome</keyword>
<evidence type="ECO:0000313" key="2">
    <source>
        <dbReference type="Proteomes" id="UP000286208"/>
    </source>
</evidence>
<dbReference type="RefSeq" id="WP_127918579.1">
    <property type="nucleotide sequence ID" value="NZ_RKLP01000015.1"/>
</dbReference>
<name>A0A3S3AFM6_9NOCA</name>
<comment type="caution">
    <text evidence="1">The sequence shown here is derived from an EMBL/GenBank/DDBJ whole genome shotgun (WGS) entry which is preliminary data.</text>
</comment>
<sequence>MQPLECDRCGACVQVQKHSWEHTAVQWNEAAQEQCLEIHEWVGREGRPGAPVMRCEALSAAIQVAALDGRLAITNEEPVPTPQVVDH</sequence>
<organism evidence="1 2">
    <name type="scientific">Prescottella agglutinans</name>
    <dbReference type="NCBI Taxonomy" id="1644129"/>
    <lineage>
        <taxon>Bacteria</taxon>
        <taxon>Bacillati</taxon>
        <taxon>Actinomycetota</taxon>
        <taxon>Actinomycetes</taxon>
        <taxon>Mycobacteriales</taxon>
        <taxon>Nocardiaceae</taxon>
        <taxon>Prescottella</taxon>
    </lineage>
</organism>
<protein>
    <recommendedName>
        <fullName evidence="3">Ferredoxin</fullName>
    </recommendedName>
</protein>
<dbReference type="Proteomes" id="UP000286208">
    <property type="component" value="Unassembled WGS sequence"/>
</dbReference>
<dbReference type="EMBL" id="RKLP01000015">
    <property type="protein sequence ID" value="RVW07000.1"/>
    <property type="molecule type" value="Genomic_DNA"/>
</dbReference>
<dbReference type="OrthoDB" id="3534313at2"/>
<evidence type="ECO:0008006" key="3">
    <source>
        <dbReference type="Google" id="ProtNLM"/>
    </source>
</evidence>